<organism evidence="4 5">
    <name type="scientific">Methylobacterium gnaphalii</name>
    <dbReference type="NCBI Taxonomy" id="1010610"/>
    <lineage>
        <taxon>Bacteria</taxon>
        <taxon>Pseudomonadati</taxon>
        <taxon>Pseudomonadota</taxon>
        <taxon>Alphaproteobacteria</taxon>
        <taxon>Hyphomicrobiales</taxon>
        <taxon>Methylobacteriaceae</taxon>
        <taxon>Methylobacterium</taxon>
    </lineage>
</organism>
<evidence type="ECO:0000313" key="5">
    <source>
        <dbReference type="Proteomes" id="UP000321750"/>
    </source>
</evidence>
<keyword evidence="1" id="KW-0328">Glycosyltransferase</keyword>
<evidence type="ECO:0000259" key="3">
    <source>
        <dbReference type="Pfam" id="PF00534"/>
    </source>
</evidence>
<dbReference type="CDD" id="cd03801">
    <property type="entry name" value="GT4_PimA-like"/>
    <property type="match status" value="1"/>
</dbReference>
<dbReference type="EMBL" id="BJZV01000021">
    <property type="protein sequence ID" value="GEP11604.1"/>
    <property type="molecule type" value="Genomic_DNA"/>
</dbReference>
<reference evidence="4 5" key="1">
    <citation type="submission" date="2019-07" db="EMBL/GenBank/DDBJ databases">
        <title>Whole genome shotgun sequence of Methylobacterium gnaphalii NBRC 107716.</title>
        <authorList>
            <person name="Hosoyama A."/>
            <person name="Uohara A."/>
            <person name="Ohji S."/>
            <person name="Ichikawa N."/>
        </authorList>
    </citation>
    <scope>NUCLEOTIDE SEQUENCE [LARGE SCALE GENOMIC DNA]</scope>
    <source>
        <strain evidence="4 5">NBRC 107716</strain>
    </source>
</reference>
<dbReference type="PANTHER" id="PTHR12526:SF510">
    <property type="entry name" value="D-INOSITOL 3-PHOSPHATE GLYCOSYLTRANSFERASE"/>
    <property type="match status" value="1"/>
</dbReference>
<keyword evidence="5" id="KW-1185">Reference proteome</keyword>
<dbReference type="SUPFAM" id="SSF53756">
    <property type="entry name" value="UDP-Glycosyltransferase/glycogen phosphorylase"/>
    <property type="match status" value="1"/>
</dbReference>
<proteinExistence type="predicted"/>
<evidence type="ECO:0000256" key="1">
    <source>
        <dbReference type="ARBA" id="ARBA00022676"/>
    </source>
</evidence>
<protein>
    <recommendedName>
        <fullName evidence="3">Glycosyl transferase family 1 domain-containing protein</fullName>
    </recommendedName>
</protein>
<accession>A0A512JNS2</accession>
<evidence type="ECO:0000313" key="4">
    <source>
        <dbReference type="EMBL" id="GEP11604.1"/>
    </source>
</evidence>
<dbReference type="OrthoDB" id="9790710at2"/>
<dbReference type="Gene3D" id="3.40.50.2000">
    <property type="entry name" value="Glycogen Phosphorylase B"/>
    <property type="match status" value="2"/>
</dbReference>
<dbReference type="PANTHER" id="PTHR12526">
    <property type="entry name" value="GLYCOSYLTRANSFERASE"/>
    <property type="match status" value="1"/>
</dbReference>
<dbReference type="AlphaFoldDB" id="A0A512JNS2"/>
<keyword evidence="2" id="KW-0808">Transferase</keyword>
<comment type="caution">
    <text evidence="4">The sequence shown here is derived from an EMBL/GenBank/DDBJ whole genome shotgun (WGS) entry which is preliminary data.</text>
</comment>
<dbReference type="GO" id="GO:0016757">
    <property type="term" value="F:glycosyltransferase activity"/>
    <property type="evidence" value="ECO:0007669"/>
    <property type="project" value="UniProtKB-KW"/>
</dbReference>
<evidence type="ECO:0000256" key="2">
    <source>
        <dbReference type="ARBA" id="ARBA00022679"/>
    </source>
</evidence>
<dbReference type="Proteomes" id="UP000321750">
    <property type="component" value="Unassembled WGS sequence"/>
</dbReference>
<sequence>MKILMSAFSCGPGQGSEAGIGWNWALETARLGHDVTVVTSTEFGPLIQAEISSGRLPPNLTFQIFMPGWLTTFRDRGLRGRFKSMTWFFTNLLWQLALPSHVRKIYPKLDFDLVHHVTFGTIRHPTCLGRLGLPLILGPLGGGESGPVHLRRGLAPFDRLAEAMRLLHTWATRFDPISQRAFADASVIIVRTDETRAVLPAHLWPKVVCNLGIGIEPQAGARLVPRRDGDPLHVIFAGRLLAWKGLHLGLEALAGARRAGADIRLTVVGDGPQMQRLQDQANRLDLGSAVAWHGEIPRSELLAVYERQHAVLIPSLHDSGGMAVLEGLSRGLPVICLALGGPAVMIDDTCGRAVSADGSQAEVVARLQRALLELADSENLRLGLSRGALTRAGELSWSKFVTLAYDDIAARLGLTTPPAPHAERARHVA</sequence>
<dbReference type="Pfam" id="PF00534">
    <property type="entry name" value="Glycos_transf_1"/>
    <property type="match status" value="1"/>
</dbReference>
<dbReference type="InterPro" id="IPR001296">
    <property type="entry name" value="Glyco_trans_1"/>
</dbReference>
<feature type="domain" description="Glycosyl transferase family 1" evidence="3">
    <location>
        <begin position="227"/>
        <end position="373"/>
    </location>
</feature>
<gene>
    <name evidence="4" type="ORF">MGN01_34490</name>
</gene>
<name>A0A512JNS2_9HYPH</name>